<reference evidence="3 4" key="1">
    <citation type="submission" date="2016-10" db="EMBL/GenBank/DDBJ databases">
        <authorList>
            <person name="de Groot N.N."/>
        </authorList>
    </citation>
    <scope>NUCLEOTIDE SEQUENCE [LARGE SCALE GENOMIC DNA]</scope>
    <source>
        <strain evidence="3 4">AR67</strain>
    </source>
</reference>
<feature type="chain" id="PRO_5038949303" description="Lipoprotein" evidence="2">
    <location>
        <begin position="22"/>
        <end position="269"/>
    </location>
</feature>
<sequence>MNIKVLAALAAAAVMAASVTACGKKTDDKDKTSESKAESSVAEKDTESTPEEDSAAESSEAPTESKPEEEEEKFNYIGEKDAKKADYSVKLTNGTEHEIIGFAINYGDGEYSENLIPDGEDFEIDEVRLFNWSHTVSGDVMMLGDFNVEITLDDGQRFELHGFPLTDMLSAEIRLMDEYAFLVYTNKIGDVKDTMKKEADIVEDEKEKEAAKTSTTTEAPIPEPEPETDTEPVTEPEPQPEPQTDTQAENSQAEQPQVTDQQNVDEQTW</sequence>
<dbReference type="OrthoDB" id="1822005at2"/>
<feature type="region of interest" description="Disordered" evidence="1">
    <location>
        <begin position="21"/>
        <end position="77"/>
    </location>
</feature>
<dbReference type="RefSeq" id="WP_074960505.1">
    <property type="nucleotide sequence ID" value="NZ_FOKQ01000006.1"/>
</dbReference>
<feature type="compositionally biased region" description="Polar residues" evidence="1">
    <location>
        <begin position="250"/>
        <end position="269"/>
    </location>
</feature>
<feature type="compositionally biased region" description="Basic and acidic residues" evidence="1">
    <location>
        <begin position="24"/>
        <end position="47"/>
    </location>
</feature>
<name>A0A1I1FW98_RUMAL</name>
<keyword evidence="2" id="KW-0732">Signal</keyword>
<dbReference type="EMBL" id="FOKQ01000006">
    <property type="protein sequence ID" value="SFC03829.1"/>
    <property type="molecule type" value="Genomic_DNA"/>
</dbReference>
<evidence type="ECO:0000313" key="4">
    <source>
        <dbReference type="Proteomes" id="UP000182192"/>
    </source>
</evidence>
<feature type="compositionally biased region" description="Basic and acidic residues" evidence="1">
    <location>
        <begin position="202"/>
        <end position="211"/>
    </location>
</feature>
<evidence type="ECO:0000256" key="2">
    <source>
        <dbReference type="SAM" id="SignalP"/>
    </source>
</evidence>
<accession>A0A1I1FW98</accession>
<feature type="signal peptide" evidence="2">
    <location>
        <begin position="1"/>
        <end position="21"/>
    </location>
</feature>
<organism evidence="3 4">
    <name type="scientific">Ruminococcus albus</name>
    <dbReference type="NCBI Taxonomy" id="1264"/>
    <lineage>
        <taxon>Bacteria</taxon>
        <taxon>Bacillati</taxon>
        <taxon>Bacillota</taxon>
        <taxon>Clostridia</taxon>
        <taxon>Eubacteriales</taxon>
        <taxon>Oscillospiraceae</taxon>
        <taxon>Ruminococcus</taxon>
    </lineage>
</organism>
<gene>
    <name evidence="3" type="ORF">SAMN02910406_01043</name>
</gene>
<protein>
    <recommendedName>
        <fullName evidence="5">Lipoprotein</fullName>
    </recommendedName>
</protein>
<evidence type="ECO:0000256" key="1">
    <source>
        <dbReference type="SAM" id="MobiDB-lite"/>
    </source>
</evidence>
<proteinExistence type="predicted"/>
<dbReference type="PROSITE" id="PS51257">
    <property type="entry name" value="PROKAR_LIPOPROTEIN"/>
    <property type="match status" value="1"/>
</dbReference>
<evidence type="ECO:0008006" key="5">
    <source>
        <dbReference type="Google" id="ProtNLM"/>
    </source>
</evidence>
<dbReference type="AlphaFoldDB" id="A0A1I1FW98"/>
<feature type="compositionally biased region" description="Acidic residues" evidence="1">
    <location>
        <begin position="224"/>
        <end position="234"/>
    </location>
</feature>
<evidence type="ECO:0000313" key="3">
    <source>
        <dbReference type="EMBL" id="SFC03829.1"/>
    </source>
</evidence>
<feature type="region of interest" description="Disordered" evidence="1">
    <location>
        <begin position="202"/>
        <end position="269"/>
    </location>
</feature>
<dbReference type="Proteomes" id="UP000182192">
    <property type="component" value="Unassembled WGS sequence"/>
</dbReference>